<dbReference type="Proteomes" id="UP000256964">
    <property type="component" value="Unassembled WGS sequence"/>
</dbReference>
<feature type="signal peptide" evidence="6">
    <location>
        <begin position="1"/>
        <end position="19"/>
    </location>
</feature>
<dbReference type="CDD" id="cd23507">
    <property type="entry name" value="hydrophobin_I"/>
    <property type="match status" value="1"/>
</dbReference>
<dbReference type="OrthoDB" id="4225815at2759"/>
<reference evidence="7 8" key="1">
    <citation type="journal article" date="2018" name="Biotechnol. Biofuels">
        <title>Integrative visual omics of the white-rot fungus Polyporus brumalis exposes the biotechnological potential of its oxidative enzymes for delignifying raw plant biomass.</title>
        <authorList>
            <person name="Miyauchi S."/>
            <person name="Rancon A."/>
            <person name="Drula E."/>
            <person name="Hage H."/>
            <person name="Chaduli D."/>
            <person name="Favel A."/>
            <person name="Grisel S."/>
            <person name="Henrissat B."/>
            <person name="Herpoel-Gimbert I."/>
            <person name="Ruiz-Duenas F.J."/>
            <person name="Chevret D."/>
            <person name="Hainaut M."/>
            <person name="Lin J."/>
            <person name="Wang M."/>
            <person name="Pangilinan J."/>
            <person name="Lipzen A."/>
            <person name="Lesage-Meessen L."/>
            <person name="Navarro D."/>
            <person name="Riley R."/>
            <person name="Grigoriev I.V."/>
            <person name="Zhou S."/>
            <person name="Raouche S."/>
            <person name="Rosso M.N."/>
        </authorList>
    </citation>
    <scope>NUCLEOTIDE SEQUENCE [LARGE SCALE GENOMIC DNA]</scope>
    <source>
        <strain evidence="7 8">BRFM 1820</strain>
    </source>
</reference>
<dbReference type="InterPro" id="IPR001338">
    <property type="entry name" value="Class_I_Hydrophobin"/>
</dbReference>
<dbReference type="STRING" id="139420.A0A371DWV9"/>
<evidence type="ECO:0000256" key="6">
    <source>
        <dbReference type="RuleBase" id="RU365009"/>
    </source>
</evidence>
<dbReference type="AlphaFoldDB" id="A0A371DWV9"/>
<feature type="chain" id="PRO_5016479163" description="Hydrophobin" evidence="6">
    <location>
        <begin position="20"/>
        <end position="147"/>
    </location>
</feature>
<evidence type="ECO:0000256" key="4">
    <source>
        <dbReference type="ARBA" id="ARBA00022525"/>
    </source>
</evidence>
<evidence type="ECO:0000256" key="2">
    <source>
        <dbReference type="ARBA" id="ARBA00010446"/>
    </source>
</evidence>
<proteinExistence type="inferred from homology"/>
<dbReference type="EMBL" id="KZ857379">
    <property type="protein sequence ID" value="RDX57006.1"/>
    <property type="molecule type" value="Genomic_DNA"/>
</dbReference>
<evidence type="ECO:0000313" key="8">
    <source>
        <dbReference type="Proteomes" id="UP000256964"/>
    </source>
</evidence>
<evidence type="ECO:0000256" key="5">
    <source>
        <dbReference type="ARBA" id="ARBA00023157"/>
    </source>
</evidence>
<evidence type="ECO:0000256" key="1">
    <source>
        <dbReference type="ARBA" id="ARBA00004191"/>
    </source>
</evidence>
<evidence type="ECO:0000313" key="7">
    <source>
        <dbReference type="EMBL" id="RDX57006.1"/>
    </source>
</evidence>
<sequence length="147" mass="15018">MRSTLICFVLALIVTTVLAATPGESNARRMARGLPPRAPRRLYRNELPSGVAAAKRASPSGSPPPTPLCSTGAVQCCNRITTARDGTAGLILSLLGIVVKDLNLPLGITCIPLSDNDVGSGTCSTTPVCCADNSFNGIIALGCVPGV</sequence>
<keyword evidence="3 6" id="KW-0134">Cell wall</keyword>
<keyword evidence="5 6" id="KW-1015">Disulfide bond</keyword>
<dbReference type="Pfam" id="PF01185">
    <property type="entry name" value="Hydrophobin"/>
    <property type="match status" value="1"/>
</dbReference>
<accession>A0A371DWV9</accession>
<gene>
    <name evidence="7" type="ORF">OH76DRAFT_1491661</name>
</gene>
<dbReference type="GO" id="GO:0005199">
    <property type="term" value="F:structural constituent of cell wall"/>
    <property type="evidence" value="ECO:0007669"/>
    <property type="project" value="InterPro"/>
</dbReference>
<comment type="subcellular location">
    <subcellularLocation>
        <location evidence="1 6">Secreted</location>
        <location evidence="1 6">Cell wall</location>
    </subcellularLocation>
</comment>
<keyword evidence="4 6" id="KW-0964">Secreted</keyword>
<dbReference type="GO" id="GO:0009277">
    <property type="term" value="C:fungal-type cell wall"/>
    <property type="evidence" value="ECO:0007669"/>
    <property type="project" value="InterPro"/>
</dbReference>
<evidence type="ECO:0000256" key="3">
    <source>
        <dbReference type="ARBA" id="ARBA00022512"/>
    </source>
</evidence>
<keyword evidence="6" id="KW-0732">Signal</keyword>
<keyword evidence="8" id="KW-1185">Reference proteome</keyword>
<organism evidence="7 8">
    <name type="scientific">Lentinus brumalis</name>
    <dbReference type="NCBI Taxonomy" id="2498619"/>
    <lineage>
        <taxon>Eukaryota</taxon>
        <taxon>Fungi</taxon>
        <taxon>Dikarya</taxon>
        <taxon>Basidiomycota</taxon>
        <taxon>Agaricomycotina</taxon>
        <taxon>Agaricomycetes</taxon>
        <taxon>Polyporales</taxon>
        <taxon>Polyporaceae</taxon>
        <taxon>Lentinus</taxon>
    </lineage>
</organism>
<protein>
    <recommendedName>
        <fullName evidence="6">Hydrophobin</fullName>
    </recommendedName>
</protein>
<comment type="similarity">
    <text evidence="2 6">Belongs to the fungal hydrophobin family.</text>
</comment>
<dbReference type="SMART" id="SM00075">
    <property type="entry name" value="HYDRO"/>
    <property type="match status" value="1"/>
</dbReference>
<name>A0A371DWV9_9APHY</name>